<evidence type="ECO:0008006" key="3">
    <source>
        <dbReference type="Google" id="ProtNLM"/>
    </source>
</evidence>
<name>A0ABR0DYB1_ZASCE</name>
<keyword evidence="2" id="KW-1185">Reference proteome</keyword>
<proteinExistence type="predicted"/>
<evidence type="ECO:0000313" key="1">
    <source>
        <dbReference type="EMBL" id="KAK4493973.1"/>
    </source>
</evidence>
<organism evidence="1 2">
    <name type="scientific">Zasmidium cellare</name>
    <name type="common">Wine cellar mold</name>
    <name type="synonym">Racodium cellare</name>
    <dbReference type="NCBI Taxonomy" id="395010"/>
    <lineage>
        <taxon>Eukaryota</taxon>
        <taxon>Fungi</taxon>
        <taxon>Dikarya</taxon>
        <taxon>Ascomycota</taxon>
        <taxon>Pezizomycotina</taxon>
        <taxon>Dothideomycetes</taxon>
        <taxon>Dothideomycetidae</taxon>
        <taxon>Mycosphaerellales</taxon>
        <taxon>Mycosphaerellaceae</taxon>
        <taxon>Zasmidium</taxon>
    </lineage>
</organism>
<gene>
    <name evidence="1" type="ORF">PRZ48_015159</name>
</gene>
<protein>
    <recommendedName>
        <fullName evidence="3">F-box protein</fullName>
    </recommendedName>
</protein>
<comment type="caution">
    <text evidence="1">The sequence shown here is derived from an EMBL/GenBank/DDBJ whole genome shotgun (WGS) entry which is preliminary data.</text>
</comment>
<reference evidence="1 2" key="1">
    <citation type="journal article" date="2023" name="G3 (Bethesda)">
        <title>A chromosome-level genome assembly of Zasmidium syzygii isolated from banana leaves.</title>
        <authorList>
            <person name="van Westerhoven A.C."/>
            <person name="Mehrabi R."/>
            <person name="Talebi R."/>
            <person name="Steentjes M.B.F."/>
            <person name="Corcolon B."/>
            <person name="Chong P.A."/>
            <person name="Kema G.H.J."/>
            <person name="Seidl M.F."/>
        </authorList>
    </citation>
    <scope>NUCLEOTIDE SEQUENCE [LARGE SCALE GENOMIC DNA]</scope>
    <source>
        <strain evidence="1 2">P124</strain>
    </source>
</reference>
<evidence type="ECO:0000313" key="2">
    <source>
        <dbReference type="Proteomes" id="UP001305779"/>
    </source>
</evidence>
<dbReference type="Proteomes" id="UP001305779">
    <property type="component" value="Unassembled WGS sequence"/>
</dbReference>
<accession>A0ABR0DYB1</accession>
<sequence length="250" mass="28949">MSHFRFLDLPRELRDVIYNYLILPTKEIYTGVDERDTIVTATDVPIPDLLQVSKEFNSEYSDQLPQSRTLHVRSGHCFWWTEYPGIPGPLAHKIKECYVYIHIVCYCDNMSDGEREEFEALETQCEAVDFLRDYRERLEMFLSQLRNRQSLHLRIGLWGDEEATVDQDSEVGEESDDVPRIPSHSTGFADVLSMFIAPPLEVSDIEVVRCVSDEEYEGYRMGEKHGLPTYLTWSRTGGWRKGTLVGLRDG</sequence>
<dbReference type="EMBL" id="JAXOVC010000015">
    <property type="protein sequence ID" value="KAK4493973.1"/>
    <property type="molecule type" value="Genomic_DNA"/>
</dbReference>